<dbReference type="PROSITE" id="PS50994">
    <property type="entry name" value="INTEGRASE"/>
    <property type="match status" value="1"/>
</dbReference>
<dbReference type="InterPro" id="IPR048020">
    <property type="entry name" value="Transpos_IS3"/>
</dbReference>
<dbReference type="Pfam" id="PF13276">
    <property type="entry name" value="HTH_21"/>
    <property type="match status" value="1"/>
</dbReference>
<dbReference type="InterPro" id="IPR055247">
    <property type="entry name" value="InsJ-like_HTH"/>
</dbReference>
<dbReference type="InterPro" id="IPR010921">
    <property type="entry name" value="Trp_repressor/repl_initiator"/>
</dbReference>
<dbReference type="SUPFAM" id="SSF46689">
    <property type="entry name" value="Homeodomain-like"/>
    <property type="match status" value="1"/>
</dbReference>
<dbReference type="EMBL" id="WENB01000016">
    <property type="protein sequence ID" value="KAF0412049.1"/>
    <property type="molecule type" value="Genomic_DNA"/>
</dbReference>
<keyword evidence="5" id="KW-1185">Reference proteome</keyword>
<name>A0ABQ6XE99_PEDPE</name>
<sequence>MTKYSKEFKLKVVQDYLGSTLGTRMIAKKYGIKSYSLVLFWVRRYKTFGLKGLDILTSEKIFDGSFKLNVLKWMKTHEASYPKTALHFNISNVGTIWHWQHIWETEGVEALYRSKGRQTIMSANKQSKKRQQTELERLREENELLHIENEYPKKIKSLSSERREKRKHQAQVIQELRPKYKLVKILKVIGLAKSTYEYIVKHEPKGSCYENIQKAIKTIKMNHPAYGYRRVTGELRRMNFSVNHKKVLVLMREMQLLSTAFNRRTRKYNSYKGNVGTIAKNLINRRFFTDRPYQKLATDITEVRWGSQTIDERAYFTCIYDLFSGEILIHQVSKHPTVEFTTTTLKQGIKKIPKDLKYRTTIHSDQGFQYQHQDRVHILKEHHIFQSMSHKATCLDNAAMESFFHIMKAEAFYQKETDTYETLVSQISDWINDYNFSRIKTKLDCKSPVEYRIFTTQKTA</sequence>
<accession>A0ABQ6XE99</accession>
<dbReference type="InterPro" id="IPR012337">
    <property type="entry name" value="RNaseH-like_sf"/>
</dbReference>
<dbReference type="InterPro" id="IPR036397">
    <property type="entry name" value="RNaseH_sf"/>
</dbReference>
<organism evidence="4 5">
    <name type="scientific">Pediococcus pentosaceus</name>
    <dbReference type="NCBI Taxonomy" id="1255"/>
    <lineage>
        <taxon>Bacteria</taxon>
        <taxon>Bacillati</taxon>
        <taxon>Bacillota</taxon>
        <taxon>Bacilli</taxon>
        <taxon>Lactobacillales</taxon>
        <taxon>Lactobacillaceae</taxon>
        <taxon>Pediococcus</taxon>
    </lineage>
</organism>
<comment type="caution">
    <text evidence="4">The sequence shown here is derived from an EMBL/GenBank/DDBJ whole genome shotgun (WGS) entry which is preliminary data.</text>
</comment>
<keyword evidence="2" id="KW-0175">Coiled coil</keyword>
<proteinExistence type="predicted"/>
<dbReference type="Gene3D" id="3.30.420.10">
    <property type="entry name" value="Ribonuclease H-like superfamily/Ribonuclease H"/>
    <property type="match status" value="1"/>
</dbReference>
<dbReference type="Pfam" id="PF00665">
    <property type="entry name" value="rve"/>
    <property type="match status" value="1"/>
</dbReference>
<feature type="coiled-coil region" evidence="2">
    <location>
        <begin position="121"/>
        <end position="150"/>
    </location>
</feature>
<dbReference type="InterPro" id="IPR009057">
    <property type="entry name" value="Homeodomain-like_sf"/>
</dbReference>
<dbReference type="Proteomes" id="UP000472573">
    <property type="component" value="Unassembled WGS sequence"/>
</dbReference>
<dbReference type="SUPFAM" id="SSF53098">
    <property type="entry name" value="Ribonuclease H-like"/>
    <property type="match status" value="1"/>
</dbReference>
<dbReference type="Pfam" id="PF13333">
    <property type="entry name" value="rve_2"/>
    <property type="match status" value="1"/>
</dbReference>
<dbReference type="InterPro" id="IPR036388">
    <property type="entry name" value="WH-like_DNA-bd_sf"/>
</dbReference>
<dbReference type="InterPro" id="IPR025948">
    <property type="entry name" value="HTH-like_dom"/>
</dbReference>
<dbReference type="NCBIfam" id="NF033516">
    <property type="entry name" value="transpos_IS3"/>
    <property type="match status" value="1"/>
</dbReference>
<dbReference type="SUPFAM" id="SSF48295">
    <property type="entry name" value="TrpR-like"/>
    <property type="match status" value="1"/>
</dbReference>
<evidence type="ECO:0000259" key="3">
    <source>
        <dbReference type="PROSITE" id="PS50994"/>
    </source>
</evidence>
<reference evidence="4 5" key="1">
    <citation type="submission" date="2019-10" db="EMBL/GenBank/DDBJ databases">
        <authorList>
            <person name="Irmler S."/>
            <person name="Berthoud H."/>
            <person name="Roetschi A."/>
            <person name="Arias E."/>
            <person name="Shani N."/>
            <person name="Wuethrich D."/>
            <person name="Bruggmann R."/>
        </authorList>
    </citation>
    <scope>NUCLEOTIDE SEQUENCE [LARGE SCALE GENOMIC DNA]</scope>
    <source>
        <strain evidence="4 5">FAM13073</strain>
    </source>
</reference>
<dbReference type="Gene3D" id="1.10.10.10">
    <property type="entry name" value="Winged helix-like DNA-binding domain superfamily/Winged helix DNA-binding domain"/>
    <property type="match status" value="1"/>
</dbReference>
<dbReference type="RefSeq" id="WP_159276877.1">
    <property type="nucleotide sequence ID" value="NZ_WENB01000016.1"/>
</dbReference>
<evidence type="ECO:0000313" key="5">
    <source>
        <dbReference type="Proteomes" id="UP000472573"/>
    </source>
</evidence>
<reference evidence="5" key="2">
    <citation type="submission" date="2020-03" db="EMBL/GenBank/DDBJ databases">
        <title>SpeciesPrimer: A bioinformatics pipeline dedicated to the design of qPCR primers for the quantification of bacterial species.</title>
        <authorList>
            <person name="Dreier M."/>
            <person name="Berthoud H."/>
            <person name="Shani N."/>
            <person name="Wechsler D."/>
            <person name="Junier P."/>
        </authorList>
    </citation>
    <scope>NUCLEOTIDE SEQUENCE [LARGE SCALE GENOMIC DNA]</scope>
    <source>
        <strain evidence="5">FAM13073</strain>
    </source>
</reference>
<dbReference type="PANTHER" id="PTHR46889">
    <property type="entry name" value="TRANSPOSASE INSF FOR INSERTION SEQUENCE IS3B-RELATED"/>
    <property type="match status" value="1"/>
</dbReference>
<gene>
    <name evidence="4" type="ORF">GBO79_10295</name>
</gene>
<feature type="domain" description="Integrase catalytic" evidence="3">
    <location>
        <begin position="288"/>
        <end position="456"/>
    </location>
</feature>
<protein>
    <submittedName>
        <fullName evidence="4">IS3 family transposase</fullName>
    </submittedName>
</protein>
<evidence type="ECO:0000256" key="2">
    <source>
        <dbReference type="SAM" id="Coils"/>
    </source>
</evidence>
<dbReference type="InterPro" id="IPR050900">
    <property type="entry name" value="Transposase_IS3/IS150/IS904"/>
</dbReference>
<dbReference type="InterPro" id="IPR001584">
    <property type="entry name" value="Integrase_cat-core"/>
</dbReference>
<evidence type="ECO:0000313" key="4">
    <source>
        <dbReference type="EMBL" id="KAF0412049.1"/>
    </source>
</evidence>
<dbReference type="Pfam" id="PF13518">
    <property type="entry name" value="HTH_28"/>
    <property type="match status" value="2"/>
</dbReference>
<evidence type="ECO:0000256" key="1">
    <source>
        <dbReference type="ARBA" id="ARBA00002286"/>
    </source>
</evidence>
<comment type="function">
    <text evidence="1">Involved in the transposition of the insertion sequence.</text>
</comment>
<dbReference type="PANTHER" id="PTHR46889:SF4">
    <property type="entry name" value="TRANSPOSASE INSO FOR INSERTION SEQUENCE ELEMENT IS911B-RELATED"/>
    <property type="match status" value="1"/>
</dbReference>